<proteinExistence type="predicted"/>
<dbReference type="InterPro" id="IPR053164">
    <property type="entry name" value="IS1016-like_transposase"/>
</dbReference>
<dbReference type="InterPro" id="IPR024445">
    <property type="entry name" value="Tnp_ISXO2-like"/>
</dbReference>
<dbReference type="AlphaFoldDB" id="X1CI32"/>
<accession>X1CI32</accession>
<feature type="non-terminal residue" evidence="2">
    <location>
        <position position="1"/>
    </location>
</feature>
<feature type="domain" description="ISXO2-like transposase" evidence="1">
    <location>
        <begin position="1"/>
        <end position="136"/>
    </location>
</feature>
<dbReference type="NCBIfam" id="NF033547">
    <property type="entry name" value="transpos_IS1595"/>
    <property type="match status" value="1"/>
</dbReference>
<dbReference type="PANTHER" id="PTHR47163:SF2">
    <property type="entry name" value="SI:DKEY-17M8.2"/>
    <property type="match status" value="1"/>
</dbReference>
<dbReference type="Pfam" id="PF12762">
    <property type="entry name" value="DDE_Tnp_IS1595"/>
    <property type="match status" value="1"/>
</dbReference>
<dbReference type="EMBL" id="BART01027414">
    <property type="protein sequence ID" value="GAG92752.1"/>
    <property type="molecule type" value="Genomic_DNA"/>
</dbReference>
<dbReference type="PANTHER" id="PTHR47163">
    <property type="entry name" value="DDE_TNP_IS1595 DOMAIN-CONTAINING PROTEIN"/>
    <property type="match status" value="1"/>
</dbReference>
<evidence type="ECO:0000313" key="2">
    <source>
        <dbReference type="EMBL" id="GAG92752.1"/>
    </source>
</evidence>
<protein>
    <recommendedName>
        <fullName evidence="1">ISXO2-like transposase domain-containing protein</fullName>
    </recommendedName>
</protein>
<evidence type="ECO:0000259" key="1">
    <source>
        <dbReference type="SMART" id="SM01126"/>
    </source>
</evidence>
<gene>
    <name evidence="2" type="ORF">S01H4_48607</name>
</gene>
<comment type="caution">
    <text evidence="2">The sequence shown here is derived from an EMBL/GenBank/DDBJ whole genome shotgun (WGS) entry which is preliminary data.</text>
</comment>
<organism evidence="2">
    <name type="scientific">marine sediment metagenome</name>
    <dbReference type="NCBI Taxonomy" id="412755"/>
    <lineage>
        <taxon>unclassified sequences</taxon>
        <taxon>metagenomes</taxon>
        <taxon>ecological metagenomes</taxon>
    </lineage>
</organism>
<reference evidence="2" key="1">
    <citation type="journal article" date="2014" name="Front. Microbiol.">
        <title>High frequency of phylogenetically diverse reductive dehalogenase-homologous genes in deep subseafloor sedimentary metagenomes.</title>
        <authorList>
            <person name="Kawai M."/>
            <person name="Futagami T."/>
            <person name="Toyoda A."/>
            <person name="Takaki Y."/>
            <person name="Nishi S."/>
            <person name="Hori S."/>
            <person name="Arai W."/>
            <person name="Tsubouchi T."/>
            <person name="Morono Y."/>
            <person name="Uchiyama I."/>
            <person name="Ito T."/>
            <person name="Fujiyama A."/>
            <person name="Inagaki F."/>
            <person name="Takami H."/>
        </authorList>
    </citation>
    <scope>NUCLEOTIDE SEQUENCE</scope>
    <source>
        <strain evidence="2">Expedition CK06-06</strain>
    </source>
</reference>
<dbReference type="SMART" id="SM01126">
    <property type="entry name" value="DDE_Tnp_IS1595"/>
    <property type="match status" value="1"/>
</dbReference>
<sequence length="180" mass="20258">ETYVGGHEEGVSGRETETKSIVVIAAEESGRGIGRIRLRRVLDVSAASLIPFVEEVVQPGSVVHTDGWAGYNRLEAKGYSHEITKIKRSEKLAHELMPRVHRVAALLKRWILGTHQGSVSDKHLAYYLDEFTFRFNRRHSRARGLLFYRLVQQAAQVAPVPSKIVPAIGDVCRWHATHRS</sequence>
<name>X1CI32_9ZZZZ</name>